<accession>A0A543A307</accession>
<dbReference type="SUPFAM" id="SSF51735">
    <property type="entry name" value="NAD(P)-binding Rossmann-fold domains"/>
    <property type="match status" value="1"/>
</dbReference>
<dbReference type="InterPro" id="IPR013154">
    <property type="entry name" value="ADH-like_N"/>
</dbReference>
<dbReference type="Gene3D" id="3.40.50.720">
    <property type="entry name" value="NAD(P)-binding Rossmann-like Domain"/>
    <property type="match status" value="1"/>
</dbReference>
<keyword evidence="6" id="KW-1185">Reference proteome</keyword>
<dbReference type="Pfam" id="PF08240">
    <property type="entry name" value="ADH_N"/>
    <property type="match status" value="1"/>
</dbReference>
<evidence type="ECO:0000256" key="2">
    <source>
        <dbReference type="ARBA" id="ARBA00023002"/>
    </source>
</evidence>
<protein>
    <submittedName>
        <fullName evidence="5">Threonine dehydrogenase-like Zn-dependent dehydrogenase</fullName>
    </submittedName>
</protein>
<evidence type="ECO:0000259" key="3">
    <source>
        <dbReference type="Pfam" id="PF00107"/>
    </source>
</evidence>
<evidence type="ECO:0000313" key="6">
    <source>
        <dbReference type="Proteomes" id="UP000320209"/>
    </source>
</evidence>
<dbReference type="EMBL" id="VFOV01000001">
    <property type="protein sequence ID" value="TQL66960.1"/>
    <property type="molecule type" value="Genomic_DNA"/>
</dbReference>
<evidence type="ECO:0000256" key="1">
    <source>
        <dbReference type="ARBA" id="ARBA00001947"/>
    </source>
</evidence>
<comment type="cofactor">
    <cofactor evidence="1">
        <name>Zn(2+)</name>
        <dbReference type="ChEBI" id="CHEBI:29105"/>
    </cofactor>
</comment>
<dbReference type="Pfam" id="PF00107">
    <property type="entry name" value="ADH_zinc_N"/>
    <property type="match status" value="1"/>
</dbReference>
<dbReference type="Proteomes" id="UP000320209">
    <property type="component" value="Unassembled WGS sequence"/>
</dbReference>
<dbReference type="InterPro" id="IPR011032">
    <property type="entry name" value="GroES-like_sf"/>
</dbReference>
<keyword evidence="2" id="KW-0560">Oxidoreductase</keyword>
<evidence type="ECO:0000259" key="4">
    <source>
        <dbReference type="Pfam" id="PF08240"/>
    </source>
</evidence>
<feature type="domain" description="Alcohol dehydrogenase-like N-terminal" evidence="4">
    <location>
        <begin position="30"/>
        <end position="145"/>
    </location>
</feature>
<dbReference type="InterPro" id="IPR036291">
    <property type="entry name" value="NAD(P)-bd_dom_sf"/>
</dbReference>
<name>A0A543A307_9ACTN</name>
<dbReference type="GO" id="GO:0016491">
    <property type="term" value="F:oxidoreductase activity"/>
    <property type="evidence" value="ECO:0007669"/>
    <property type="project" value="UniProtKB-KW"/>
</dbReference>
<dbReference type="InterPro" id="IPR013149">
    <property type="entry name" value="ADH-like_C"/>
</dbReference>
<dbReference type="PANTHER" id="PTHR43401:SF2">
    <property type="entry name" value="L-THREONINE 3-DEHYDROGENASE"/>
    <property type="match status" value="1"/>
</dbReference>
<proteinExistence type="predicted"/>
<dbReference type="AlphaFoldDB" id="A0A543A307"/>
<dbReference type="RefSeq" id="WP_141779107.1">
    <property type="nucleotide sequence ID" value="NZ_VFOV01000001.1"/>
</dbReference>
<dbReference type="PANTHER" id="PTHR43401">
    <property type="entry name" value="L-THREONINE 3-DEHYDROGENASE"/>
    <property type="match status" value="1"/>
</dbReference>
<dbReference type="SUPFAM" id="SSF50129">
    <property type="entry name" value="GroES-like"/>
    <property type="match status" value="1"/>
</dbReference>
<feature type="domain" description="Alcohol dehydrogenase-like C-terminal" evidence="3">
    <location>
        <begin position="190"/>
        <end position="314"/>
    </location>
</feature>
<comment type="caution">
    <text evidence="5">The sequence shown here is derived from an EMBL/GenBank/DDBJ whole genome shotgun (WGS) entry which is preliminary data.</text>
</comment>
<reference evidence="5 6" key="1">
    <citation type="submission" date="2019-06" db="EMBL/GenBank/DDBJ databases">
        <title>Sequencing the genomes of 1000 actinobacteria strains.</title>
        <authorList>
            <person name="Klenk H.-P."/>
        </authorList>
    </citation>
    <scope>NUCLEOTIDE SEQUENCE [LARGE SCALE GENOMIC DNA]</scope>
    <source>
        <strain evidence="5 6">DSM 25218</strain>
    </source>
</reference>
<gene>
    <name evidence="5" type="ORF">FB381_0831</name>
</gene>
<evidence type="ECO:0000313" key="5">
    <source>
        <dbReference type="EMBL" id="TQL66960.1"/>
    </source>
</evidence>
<dbReference type="OrthoDB" id="9797931at2"/>
<sequence length="373" mass="38360">MSTIRVRGAVSDGRGGTAVRELGLPDDVSRLKIESSAVCGTDVTLHAGGLEKPAILGHHVIGRVDHLTESDAESLGVAVGTRVAVEEYVGCGECAECRAGRYRLCPSVDLWTGGERVGMIPATRASGLHGGNAEYLELTSRHVLHALPEHLSVEMAAWTLPLANAVDWTLEAGQVGPGKNVVVIGPGYHGISCVAAALAGGAESVTVLGRRSSAARLDMAARMGAHTELSDDGVVGRVLDRSGPVDAVIDTIGSPQTSAAAVQLLSRFGVLVLAGLAGGGPTLDSTAIVRNMLTVRGVRGRSPESVARAIALLDAGSTRLDGVPTFAVPLEEVGDALHAMGSGTGPATPHVVIDPWQLLAVDENDRSSLEATR</sequence>
<dbReference type="InterPro" id="IPR050129">
    <property type="entry name" value="Zn_alcohol_dh"/>
</dbReference>
<dbReference type="Gene3D" id="3.90.180.10">
    <property type="entry name" value="Medium-chain alcohol dehydrogenases, catalytic domain"/>
    <property type="match status" value="1"/>
</dbReference>
<organism evidence="5 6">
    <name type="scientific">Nocardioides albertanoniae</name>
    <dbReference type="NCBI Taxonomy" id="1175486"/>
    <lineage>
        <taxon>Bacteria</taxon>
        <taxon>Bacillati</taxon>
        <taxon>Actinomycetota</taxon>
        <taxon>Actinomycetes</taxon>
        <taxon>Propionibacteriales</taxon>
        <taxon>Nocardioidaceae</taxon>
        <taxon>Nocardioides</taxon>
    </lineage>
</organism>